<evidence type="ECO:0000313" key="3">
    <source>
        <dbReference type="Proteomes" id="UP000596660"/>
    </source>
</evidence>
<dbReference type="SUPFAM" id="SSF52058">
    <property type="entry name" value="L domain-like"/>
    <property type="match status" value="1"/>
</dbReference>
<dbReference type="InterPro" id="IPR032675">
    <property type="entry name" value="LRR_dom_sf"/>
</dbReference>
<dbReference type="InterPro" id="IPR056789">
    <property type="entry name" value="LRR_R13L1-DRL21"/>
</dbReference>
<dbReference type="Pfam" id="PF25019">
    <property type="entry name" value="LRR_R13L1-DRL21"/>
    <property type="match status" value="1"/>
</dbReference>
<feature type="domain" description="R13L1/DRL21-like LRR repeat region" evidence="1">
    <location>
        <begin position="4"/>
        <end position="78"/>
    </location>
</feature>
<dbReference type="Gene3D" id="3.80.10.10">
    <property type="entry name" value="Ribonuclease Inhibitor"/>
    <property type="match status" value="1"/>
</dbReference>
<sequence length="233" mass="26829">MGRLADLNQLNNLSGMLDIEVRRESKYIALSEISATNLNMKENLRELNIRFKNGTKEDKRVLECLKPPYNLKILDIDGLPHLEDLFLSGLDEVEYVADNENELSQAPLFPSQIHLQVSGMPKLKGWWGMTSSKQDSKEDIQLHVQVQHQRLVNWKPAFPKLGELDVDNVELAITITRQQIGGFTSLKKLCICDLSFGEQSHQQQAYTLPFSSCFPNLIENLWIRKYQRNTRMD</sequence>
<protein>
    <recommendedName>
        <fullName evidence="1">R13L1/DRL21-like LRR repeat region domain-containing protein</fullName>
    </recommendedName>
</protein>
<keyword evidence="3" id="KW-1185">Reference proteome</keyword>
<dbReference type="Proteomes" id="UP000596660">
    <property type="component" value="Unplaced"/>
</dbReference>
<proteinExistence type="predicted"/>
<dbReference type="Gramene" id="AUR62030549-RA">
    <property type="protein sequence ID" value="AUR62030549-RA:cds"/>
    <property type="gene ID" value="AUR62030549"/>
</dbReference>
<dbReference type="EnsemblPlants" id="AUR62030549-RA">
    <property type="protein sequence ID" value="AUR62030549-RA:cds"/>
    <property type="gene ID" value="AUR62030549"/>
</dbReference>
<organism evidence="2 3">
    <name type="scientific">Chenopodium quinoa</name>
    <name type="common">Quinoa</name>
    <dbReference type="NCBI Taxonomy" id="63459"/>
    <lineage>
        <taxon>Eukaryota</taxon>
        <taxon>Viridiplantae</taxon>
        <taxon>Streptophyta</taxon>
        <taxon>Embryophyta</taxon>
        <taxon>Tracheophyta</taxon>
        <taxon>Spermatophyta</taxon>
        <taxon>Magnoliopsida</taxon>
        <taxon>eudicotyledons</taxon>
        <taxon>Gunneridae</taxon>
        <taxon>Pentapetalae</taxon>
        <taxon>Caryophyllales</taxon>
        <taxon>Chenopodiaceae</taxon>
        <taxon>Chenopodioideae</taxon>
        <taxon>Atripliceae</taxon>
        <taxon>Chenopodium</taxon>
    </lineage>
</organism>
<reference evidence="2" key="1">
    <citation type="journal article" date="2017" name="Nature">
        <title>The genome of Chenopodium quinoa.</title>
        <authorList>
            <person name="Jarvis D.E."/>
            <person name="Ho Y.S."/>
            <person name="Lightfoot D.J."/>
            <person name="Schmoeckel S.M."/>
            <person name="Li B."/>
            <person name="Borm T.J.A."/>
            <person name="Ohyanagi H."/>
            <person name="Mineta K."/>
            <person name="Michell C.T."/>
            <person name="Saber N."/>
            <person name="Kharbatia N.M."/>
            <person name="Rupper R.R."/>
            <person name="Sharp A.R."/>
            <person name="Dally N."/>
            <person name="Boughton B.A."/>
            <person name="Woo Y.H."/>
            <person name="Gao G."/>
            <person name="Schijlen E.G.W.M."/>
            <person name="Guo X."/>
            <person name="Momin A.A."/>
            <person name="Negrao S."/>
            <person name="Al-Babili S."/>
            <person name="Gehring C."/>
            <person name="Roessner U."/>
            <person name="Jung C."/>
            <person name="Murphy K."/>
            <person name="Arold S.T."/>
            <person name="Gojobori T."/>
            <person name="van der Linden C.G."/>
            <person name="van Loo E.N."/>
            <person name="Jellen E.N."/>
            <person name="Maughan P.J."/>
            <person name="Tester M."/>
        </authorList>
    </citation>
    <scope>NUCLEOTIDE SEQUENCE [LARGE SCALE GENOMIC DNA]</scope>
    <source>
        <strain evidence="2">cv. PI 614886</strain>
    </source>
</reference>
<evidence type="ECO:0000313" key="2">
    <source>
        <dbReference type="EnsemblPlants" id="AUR62030549-RA:cds"/>
    </source>
</evidence>
<name>A0A803MJG6_CHEQI</name>
<accession>A0A803MJG6</accession>
<dbReference type="AlphaFoldDB" id="A0A803MJG6"/>
<evidence type="ECO:0000259" key="1">
    <source>
        <dbReference type="Pfam" id="PF25019"/>
    </source>
</evidence>
<reference evidence="2" key="2">
    <citation type="submission" date="2021-03" db="UniProtKB">
        <authorList>
            <consortium name="EnsemblPlants"/>
        </authorList>
    </citation>
    <scope>IDENTIFICATION</scope>
</reference>